<protein>
    <recommendedName>
        <fullName evidence="5">Peptidase S9 prolyl oligopeptidase catalytic domain-containing protein</fullName>
    </recommendedName>
</protein>
<dbReference type="PANTHER" id="PTHR22946:SF9">
    <property type="entry name" value="POLYKETIDE TRANSFERASE AF380"/>
    <property type="match status" value="1"/>
</dbReference>
<keyword evidence="2" id="KW-1133">Transmembrane helix</keyword>
<dbReference type="InterPro" id="IPR050261">
    <property type="entry name" value="FrsA_esterase"/>
</dbReference>
<keyword evidence="2" id="KW-0812">Transmembrane</keyword>
<dbReference type="GO" id="GO:0052689">
    <property type="term" value="F:carboxylic ester hydrolase activity"/>
    <property type="evidence" value="ECO:0007669"/>
    <property type="project" value="UniProtKB-ARBA"/>
</dbReference>
<evidence type="ECO:0000256" key="1">
    <source>
        <dbReference type="ARBA" id="ARBA00022801"/>
    </source>
</evidence>
<dbReference type="EMBL" id="MGBR01000001">
    <property type="protein sequence ID" value="OGK73813.1"/>
    <property type="molecule type" value="Genomic_DNA"/>
</dbReference>
<evidence type="ECO:0000256" key="2">
    <source>
        <dbReference type="SAM" id="Phobius"/>
    </source>
</evidence>
<keyword evidence="1" id="KW-0378">Hydrolase</keyword>
<proteinExistence type="predicted"/>
<dbReference type="PANTHER" id="PTHR22946">
    <property type="entry name" value="DIENELACTONE HYDROLASE DOMAIN-CONTAINING PROTEIN-RELATED"/>
    <property type="match status" value="1"/>
</dbReference>
<evidence type="ECO:0000313" key="3">
    <source>
        <dbReference type="EMBL" id="OGK73813.1"/>
    </source>
</evidence>
<organism evidence="3 4">
    <name type="scientific">Candidatus Roizmanbacteria bacterium RIFOXYD1_FULL_38_12</name>
    <dbReference type="NCBI Taxonomy" id="1802093"/>
    <lineage>
        <taxon>Bacteria</taxon>
        <taxon>Candidatus Roizmaniibacteriota</taxon>
    </lineage>
</organism>
<keyword evidence="2" id="KW-0472">Membrane</keyword>
<accession>A0A1F7L112</accession>
<dbReference type="Pfam" id="PF07224">
    <property type="entry name" value="Chlorophyllase"/>
    <property type="match status" value="1"/>
</dbReference>
<dbReference type="InterPro" id="IPR017395">
    <property type="entry name" value="Chlorophyllase-like"/>
</dbReference>
<dbReference type="Proteomes" id="UP000177050">
    <property type="component" value="Unassembled WGS sequence"/>
</dbReference>
<dbReference type="ESTHER" id="9bact-a0a1f7l112">
    <property type="family name" value="AlphaBeta_hydrolase"/>
</dbReference>
<comment type="caution">
    <text evidence="3">The sequence shown here is derived from an EMBL/GenBank/DDBJ whole genome shotgun (WGS) entry which is preliminary data.</text>
</comment>
<dbReference type="SUPFAM" id="SSF53474">
    <property type="entry name" value="alpha/beta-Hydrolases"/>
    <property type="match status" value="1"/>
</dbReference>
<reference evidence="3 4" key="1">
    <citation type="journal article" date="2016" name="Nat. Commun.">
        <title>Thousands of microbial genomes shed light on interconnected biogeochemical processes in an aquifer system.</title>
        <authorList>
            <person name="Anantharaman K."/>
            <person name="Brown C.T."/>
            <person name="Hug L.A."/>
            <person name="Sharon I."/>
            <person name="Castelle C.J."/>
            <person name="Probst A.J."/>
            <person name="Thomas B.C."/>
            <person name="Singh A."/>
            <person name="Wilkins M.J."/>
            <person name="Karaoz U."/>
            <person name="Brodie E.L."/>
            <person name="Williams K.H."/>
            <person name="Hubbard S.S."/>
            <person name="Banfield J.F."/>
        </authorList>
    </citation>
    <scope>NUCLEOTIDE SEQUENCE [LARGE SCALE GENOMIC DNA]</scope>
</reference>
<dbReference type="AlphaFoldDB" id="A0A1F7L112"/>
<dbReference type="InterPro" id="IPR029058">
    <property type="entry name" value="AB_hydrolase_fold"/>
</dbReference>
<sequence length="343" mass="38441">MKKISVFVVCIFIAIASFYLLYTRKPQKQEVKEIQEKKLPLLTYTFKNLKKTHFPSTKITIEMKMGEKTNSFSQMFYFSTPSSPDKKDMLRVSGLMNLPKKKGNYPIIVMLRGFVPDDIYAPGIGTQHVAESLAEHGFITLAPDFLGFGESAPPSSDPFEARFQTYTTALTLLSSLSTLNEALDASYSGTIQANTNNIGIWGHSNGGHIALSLLAISGRSYPTVLWAPVSKTFPYSILFYTDESDDHGKALRKALSNFEVDYDTEAFSPSMYYGWIKAPLSIHQGDVDDAVPKEWSDELVSNLEKNKIDVIYHTYHADHNMLPSSWSQAVGKSISFYDANFKN</sequence>
<gene>
    <name evidence="3" type="ORF">A3K52_03460</name>
</gene>
<dbReference type="Gene3D" id="3.40.50.1820">
    <property type="entry name" value="alpha/beta hydrolase"/>
    <property type="match status" value="1"/>
</dbReference>
<name>A0A1F7L112_9BACT</name>
<evidence type="ECO:0000313" key="4">
    <source>
        <dbReference type="Proteomes" id="UP000177050"/>
    </source>
</evidence>
<feature type="transmembrane region" description="Helical" evidence="2">
    <location>
        <begin position="6"/>
        <end position="22"/>
    </location>
</feature>
<evidence type="ECO:0008006" key="5">
    <source>
        <dbReference type="Google" id="ProtNLM"/>
    </source>
</evidence>